<organism evidence="2 3">
    <name type="scientific">Parasponia andersonii</name>
    <name type="common">Sponia andersonii</name>
    <dbReference type="NCBI Taxonomy" id="3476"/>
    <lineage>
        <taxon>Eukaryota</taxon>
        <taxon>Viridiplantae</taxon>
        <taxon>Streptophyta</taxon>
        <taxon>Embryophyta</taxon>
        <taxon>Tracheophyta</taxon>
        <taxon>Spermatophyta</taxon>
        <taxon>Magnoliopsida</taxon>
        <taxon>eudicotyledons</taxon>
        <taxon>Gunneridae</taxon>
        <taxon>Pentapetalae</taxon>
        <taxon>rosids</taxon>
        <taxon>fabids</taxon>
        <taxon>Rosales</taxon>
        <taxon>Cannabaceae</taxon>
        <taxon>Parasponia</taxon>
    </lineage>
</organism>
<dbReference type="AlphaFoldDB" id="A0A2P5ALR9"/>
<dbReference type="Proteomes" id="UP000237105">
    <property type="component" value="Unassembled WGS sequence"/>
</dbReference>
<feature type="compositionally biased region" description="Basic and acidic residues" evidence="1">
    <location>
        <begin position="28"/>
        <end position="52"/>
    </location>
</feature>
<evidence type="ECO:0000256" key="1">
    <source>
        <dbReference type="SAM" id="MobiDB-lite"/>
    </source>
</evidence>
<dbReference type="EMBL" id="JXTB01000529">
    <property type="protein sequence ID" value="PON37472.1"/>
    <property type="molecule type" value="Genomic_DNA"/>
</dbReference>
<evidence type="ECO:0000313" key="2">
    <source>
        <dbReference type="EMBL" id="PON37472.1"/>
    </source>
</evidence>
<proteinExistence type="predicted"/>
<name>A0A2P5ALR9_PARAD</name>
<feature type="non-terminal residue" evidence="2">
    <location>
        <position position="1"/>
    </location>
</feature>
<reference evidence="3" key="1">
    <citation type="submission" date="2016-06" db="EMBL/GenBank/DDBJ databases">
        <title>Parallel loss of symbiosis genes in relatives of nitrogen-fixing non-legume Parasponia.</title>
        <authorList>
            <person name="Van Velzen R."/>
            <person name="Holmer R."/>
            <person name="Bu F."/>
            <person name="Rutten L."/>
            <person name="Van Zeijl A."/>
            <person name="Liu W."/>
            <person name="Santuari L."/>
            <person name="Cao Q."/>
            <person name="Sharma T."/>
            <person name="Shen D."/>
            <person name="Roswanjaya Y."/>
            <person name="Wardhani T."/>
            <person name="Kalhor M.S."/>
            <person name="Jansen J."/>
            <person name="Van den Hoogen J."/>
            <person name="Gungor B."/>
            <person name="Hartog M."/>
            <person name="Hontelez J."/>
            <person name="Verver J."/>
            <person name="Yang W.-C."/>
            <person name="Schijlen E."/>
            <person name="Repin R."/>
            <person name="Schilthuizen M."/>
            <person name="Schranz E."/>
            <person name="Heidstra R."/>
            <person name="Miyata K."/>
            <person name="Fedorova E."/>
            <person name="Kohlen W."/>
            <person name="Bisseling T."/>
            <person name="Smit S."/>
            <person name="Geurts R."/>
        </authorList>
    </citation>
    <scope>NUCLEOTIDE SEQUENCE [LARGE SCALE GENOMIC DNA]</scope>
    <source>
        <strain evidence="3">cv. WU1-14</strain>
    </source>
</reference>
<protein>
    <submittedName>
        <fullName evidence="2">Uncharacterized protein</fullName>
    </submittedName>
</protein>
<comment type="caution">
    <text evidence="2">The sequence shown here is derived from an EMBL/GenBank/DDBJ whole genome shotgun (WGS) entry which is preliminary data.</text>
</comment>
<keyword evidence="3" id="KW-1185">Reference proteome</keyword>
<sequence>KTLAFIPDFQHQTLPSTHMLTFDDGEKDEGQKKLKVDDSKDSKARLQHLEEV</sequence>
<evidence type="ECO:0000313" key="3">
    <source>
        <dbReference type="Proteomes" id="UP000237105"/>
    </source>
</evidence>
<gene>
    <name evidence="2" type="ORF">PanWU01x14_320030</name>
</gene>
<accession>A0A2P5ALR9</accession>
<feature type="region of interest" description="Disordered" evidence="1">
    <location>
        <begin position="17"/>
        <end position="52"/>
    </location>
</feature>